<accession>A0A1K2HQ24</accession>
<dbReference type="OrthoDB" id="8703681at2"/>
<evidence type="ECO:0008006" key="4">
    <source>
        <dbReference type="Google" id="ProtNLM"/>
    </source>
</evidence>
<evidence type="ECO:0000313" key="2">
    <source>
        <dbReference type="EMBL" id="SFZ78789.1"/>
    </source>
</evidence>
<keyword evidence="1" id="KW-0732">Signal</keyword>
<dbReference type="EMBL" id="FPKR01000013">
    <property type="protein sequence ID" value="SFZ78789.1"/>
    <property type="molecule type" value="Genomic_DNA"/>
</dbReference>
<protein>
    <recommendedName>
        <fullName evidence="4">DUF4189 domain-containing protein</fullName>
    </recommendedName>
</protein>
<sequence>MLFAARPLFLRTTLLLCSALALPACAGKTPPAATTYAQLEAAIGGARCQQDSDCRTVAVGARACGGPAAYLPWSQREGDAARITALSEQHQRQARAAVSASGMASICSLVSDPGARCEAQRCVLRKAGGAQESVY</sequence>
<feature type="chain" id="PRO_5012205144" description="DUF4189 domain-containing protein" evidence="1">
    <location>
        <begin position="27"/>
        <end position="135"/>
    </location>
</feature>
<dbReference type="RefSeq" id="WP_072429673.1">
    <property type="nucleotide sequence ID" value="NZ_FPKR01000013.1"/>
</dbReference>
<keyword evidence="3" id="KW-1185">Reference proteome</keyword>
<gene>
    <name evidence="2" type="ORF">SAMN02745887_03187</name>
</gene>
<reference evidence="2 3" key="1">
    <citation type="submission" date="2016-11" db="EMBL/GenBank/DDBJ databases">
        <authorList>
            <person name="Jaros S."/>
            <person name="Januszkiewicz K."/>
            <person name="Wedrychowicz H."/>
        </authorList>
    </citation>
    <scope>NUCLEOTIDE SEQUENCE [LARGE SCALE GENOMIC DNA]</scope>
    <source>
        <strain evidence="2 3">DSM 18899</strain>
    </source>
</reference>
<proteinExistence type="predicted"/>
<dbReference type="AlphaFoldDB" id="A0A1K2HQ24"/>
<dbReference type="Proteomes" id="UP000186513">
    <property type="component" value="Unassembled WGS sequence"/>
</dbReference>
<organism evidence="2 3">
    <name type="scientific">Chitinimonas taiwanensis DSM 18899</name>
    <dbReference type="NCBI Taxonomy" id="1121279"/>
    <lineage>
        <taxon>Bacteria</taxon>
        <taxon>Pseudomonadati</taxon>
        <taxon>Pseudomonadota</taxon>
        <taxon>Betaproteobacteria</taxon>
        <taxon>Neisseriales</taxon>
        <taxon>Chitinibacteraceae</taxon>
        <taxon>Chitinimonas</taxon>
    </lineage>
</organism>
<evidence type="ECO:0000313" key="3">
    <source>
        <dbReference type="Proteomes" id="UP000186513"/>
    </source>
</evidence>
<evidence type="ECO:0000256" key="1">
    <source>
        <dbReference type="SAM" id="SignalP"/>
    </source>
</evidence>
<feature type="signal peptide" evidence="1">
    <location>
        <begin position="1"/>
        <end position="26"/>
    </location>
</feature>
<name>A0A1K2HQ24_9NEIS</name>